<dbReference type="PROSITE" id="PS51232">
    <property type="entry name" value="GBD_FH3"/>
    <property type="match status" value="1"/>
</dbReference>
<organism evidence="7 8">
    <name type="scientific">Linnemannia exigua</name>
    <dbReference type="NCBI Taxonomy" id="604196"/>
    <lineage>
        <taxon>Eukaryota</taxon>
        <taxon>Fungi</taxon>
        <taxon>Fungi incertae sedis</taxon>
        <taxon>Mucoromycota</taxon>
        <taxon>Mortierellomycotina</taxon>
        <taxon>Mortierellomycetes</taxon>
        <taxon>Mortierellales</taxon>
        <taxon>Mortierellaceae</taxon>
        <taxon>Linnemannia</taxon>
    </lineage>
</organism>
<feature type="compositionally biased region" description="Pro residues" evidence="3">
    <location>
        <begin position="926"/>
        <end position="1014"/>
    </location>
</feature>
<feature type="compositionally biased region" description="Polar residues" evidence="3">
    <location>
        <begin position="35"/>
        <end position="46"/>
    </location>
</feature>
<feature type="compositionally biased region" description="Basic residues" evidence="3">
    <location>
        <begin position="1"/>
        <end position="13"/>
    </location>
</feature>
<feature type="compositionally biased region" description="Low complexity" evidence="3">
    <location>
        <begin position="1552"/>
        <end position="1561"/>
    </location>
</feature>
<dbReference type="Proteomes" id="UP001194580">
    <property type="component" value="Unassembled WGS sequence"/>
</dbReference>
<dbReference type="EMBL" id="JAAAIL010000482">
    <property type="protein sequence ID" value="KAG0275417.1"/>
    <property type="molecule type" value="Genomic_DNA"/>
</dbReference>
<evidence type="ECO:0000313" key="7">
    <source>
        <dbReference type="EMBL" id="KAG0275417.1"/>
    </source>
</evidence>
<evidence type="ECO:0000259" key="4">
    <source>
        <dbReference type="PROSITE" id="PS51231"/>
    </source>
</evidence>
<feature type="domain" description="DAD" evidence="4">
    <location>
        <begin position="1565"/>
        <end position="1595"/>
    </location>
</feature>
<sequence length="1624" mass="177245">MDKLLHLGKKRSAKQSPPISISSPTPSPAGASPFYPTSTPAFVPQTTYQPRASVNLTPAEASLYSGSTYANSSNGSTYNGSQGAGGGGGGGGSSSTGGHGYQNHSGDYSPSSPPLSAHRAHSNHYSASSSPYFGSVSAATANVIASFTSGHHRASSSQDRPTSPNNNNFDTQSIRSYRTSTSGTASEAGRAEALSMARPPSDQEIEDRFVDVIVGTHVLLKTSTVWYHGRIGWTTEGRGGDINSSDNKIMANDDGPSHVNNMGMHEPEKRAAMAKLSLDNKWKLICSHESREQSEARKRVEGFIDKTSPEYYVRKLQSDADLRNMDIKVLVALHVSLKSQPISWVRIFIQNRGQQILSSSLGSLNHRPSRRDTDLAMEHEIVKCLKTLLNNRWGAQEAIKHPPCITALCFSITSPQLQTRKLVVEVLTFLCYCEVPMGHKLVLEGLDEVQEYWKESARFDAWMRILENTIDGRGRFGTMVGMSEELKKTGTLDSHLIEYVLSNVIFINALLQVVDDIELRIHLRSQLTTSGLTRIISKMRSLGHDLIDRQLNIYEDEAENDYDDMVEFYNHQILHDMSDPYDVFHALLRSVESSRAYDFFLSLLQHMLLIREEGDLRIRYFQLMDAIVTQVVLDRRGITDNFEQKIGISVNQLVSKLVDQDRLNVALEDAKQARHELDNALKQKKQLEQESGQRDDGLVSQLRANIYSLEDHLRLSRHTIQTLQAKLNDVENSTQTKIDAQDVQLRYLNKSLEDANTLLQEAGMQTGVSIGTGQLTGYGYGNGYGSGYANNHMGGQAPPVHYPMPTIDKEKIRRLMEETRLEGQKRAGRVAPPPLQLPDSNINNGQNQTGTYLHPSEPAVLEEMGSHGYDNKPTVLEEMGTNGQPSGRRLSAIKLHDDGGHDYIADYIGDDDDEELAMLDTGATGVPPPAPPPPPMGGAPPPPPPPPSSGGPPPPPPPPVGGAPPPPPPPMGGAPPPPPPPTSGGPPPPPPPPLSGGPPPPPPPPGMMGPPLSPPGSATLGSMLNAMNKANPPKLGGNTSDSDDEPAPGSFAAMLAAKKKKLGTGAALDPKPKPAAPAPPKAGGPPPPPPPPGMGGPPPPPPPPGRGGPPPPPGPPGAPMMGMMMNANRKKDAAMAGVKLKTLQWDKLNYMAVGNTVWGSGGVDEDALQRALGDSGIFGSMEQLFVAKVAEHREPRAAKKAREILIVEQRRAHQINIMLGGMKHTNPEIRHAIFRMDEELLTLVQLTNLLKYVPDAEETGKLLEYKDASDDVKVQLGRAEAFFVEILTIDRYQQRLEGLIFKVTFRGVLDGVNEAIKAVSLASRSLKNAKYFKELLNLILMLGNYMNGSSHNGGAFGFKIASINKLVDTKASNVPNMTLLHFLTNITESTLPDLLQYQEEIRSCGEACRVSLPELMSDFNMIKTKLEDIKAELRSHYPDGRQATPDDRFYEVMTPFIASVEAEFAVTKVAIAEQDVLYKECVKFYGEDPVSMKPDEFFGIFKTFTSSFEKAREDNRKQRERDTQREKAKLAAKQRQEQIAAKRNRLQVPDISGEGSTSDVDGGSDDKGMMDSLLETLRNGGDTEASRRDRRRKKRMDHSVSVAVKAQDLLTSLREDNGQVSVDG</sequence>
<evidence type="ECO:0000313" key="8">
    <source>
        <dbReference type="Proteomes" id="UP001194580"/>
    </source>
</evidence>
<evidence type="ECO:0000256" key="2">
    <source>
        <dbReference type="SAM" id="Coils"/>
    </source>
</evidence>
<dbReference type="SUPFAM" id="SSF48371">
    <property type="entry name" value="ARM repeat"/>
    <property type="match status" value="1"/>
</dbReference>
<dbReference type="InterPro" id="IPR015425">
    <property type="entry name" value="FH2_Formin"/>
</dbReference>
<dbReference type="SMART" id="SM01139">
    <property type="entry name" value="Drf_FH3"/>
    <property type="match status" value="1"/>
</dbReference>
<dbReference type="GO" id="GO:0003779">
    <property type="term" value="F:actin binding"/>
    <property type="evidence" value="ECO:0007669"/>
    <property type="project" value="InterPro"/>
</dbReference>
<dbReference type="InterPro" id="IPR014767">
    <property type="entry name" value="DAD_dom"/>
</dbReference>
<dbReference type="Gene3D" id="1.10.238.150">
    <property type="entry name" value="Formin, FH3 diaphanous domain"/>
    <property type="match status" value="1"/>
</dbReference>
<dbReference type="GO" id="GO:0043332">
    <property type="term" value="C:mating projection tip"/>
    <property type="evidence" value="ECO:0007669"/>
    <property type="project" value="TreeGrafter"/>
</dbReference>
<dbReference type="Gene3D" id="1.25.10.10">
    <property type="entry name" value="Leucine-rich Repeat Variant"/>
    <property type="match status" value="1"/>
</dbReference>
<feature type="compositionally biased region" description="Polar residues" evidence="3">
    <location>
        <begin position="65"/>
        <end position="74"/>
    </location>
</feature>
<feature type="compositionally biased region" description="Low complexity" evidence="3">
    <location>
        <begin position="16"/>
        <end position="33"/>
    </location>
</feature>
<feature type="region of interest" description="Disordered" evidence="3">
    <location>
        <begin position="65"/>
        <end position="127"/>
    </location>
</feature>
<evidence type="ECO:0000256" key="3">
    <source>
        <dbReference type="SAM" id="MobiDB-lite"/>
    </source>
</evidence>
<dbReference type="GO" id="GO:1903475">
    <property type="term" value="P:mitotic actomyosin contractile ring assembly"/>
    <property type="evidence" value="ECO:0007669"/>
    <property type="project" value="TreeGrafter"/>
</dbReference>
<comment type="caution">
    <text evidence="7">The sequence shown here is derived from an EMBL/GenBank/DDBJ whole genome shotgun (WGS) entry which is preliminary data.</text>
</comment>
<keyword evidence="2" id="KW-0175">Coiled coil</keyword>
<dbReference type="PROSITE" id="PS51444">
    <property type="entry name" value="FH2"/>
    <property type="match status" value="1"/>
</dbReference>
<feature type="region of interest" description="Disordered" evidence="3">
    <location>
        <begin position="150"/>
        <end position="201"/>
    </location>
</feature>
<dbReference type="SMART" id="SM00498">
    <property type="entry name" value="FH2"/>
    <property type="match status" value="1"/>
</dbReference>
<feature type="compositionally biased region" description="Gly residues" evidence="3">
    <location>
        <begin position="82"/>
        <end position="100"/>
    </location>
</feature>
<feature type="coiled-coil region" evidence="2">
    <location>
        <begin position="660"/>
        <end position="690"/>
    </location>
</feature>
<reference evidence="7" key="1">
    <citation type="journal article" date="2020" name="Fungal Divers.">
        <title>Resolving the Mortierellaceae phylogeny through synthesis of multi-gene phylogenetics and phylogenomics.</title>
        <authorList>
            <person name="Vandepol N."/>
            <person name="Liber J."/>
            <person name="Desiro A."/>
            <person name="Na H."/>
            <person name="Kennedy M."/>
            <person name="Barry K."/>
            <person name="Grigoriev I.V."/>
            <person name="Miller A.N."/>
            <person name="O'Donnell K."/>
            <person name="Stajich J.E."/>
            <person name="Bonito G."/>
        </authorList>
    </citation>
    <scope>NUCLEOTIDE SEQUENCE</scope>
    <source>
        <strain evidence="7">NRRL 28262</strain>
    </source>
</reference>
<dbReference type="InterPro" id="IPR010473">
    <property type="entry name" value="GTPase-bd"/>
</dbReference>
<dbReference type="Gene3D" id="6.10.30.50">
    <property type="match status" value="1"/>
</dbReference>
<feature type="domain" description="GBD/FH3" evidence="5">
    <location>
        <begin position="234"/>
        <end position="639"/>
    </location>
</feature>
<feature type="compositionally biased region" description="Polar residues" evidence="3">
    <location>
        <begin position="150"/>
        <end position="185"/>
    </location>
</feature>
<dbReference type="InterPro" id="IPR042201">
    <property type="entry name" value="FH2_Formin_sf"/>
</dbReference>
<dbReference type="Pfam" id="PF06367">
    <property type="entry name" value="Drf_FH3"/>
    <property type="match status" value="1"/>
</dbReference>
<protein>
    <submittedName>
        <fullName evidence="7">Uncharacterized protein</fullName>
    </submittedName>
</protein>
<dbReference type="PANTHER" id="PTHR47102:SF2">
    <property type="entry name" value="PROTEIN BNI1"/>
    <property type="match status" value="1"/>
</dbReference>
<dbReference type="GO" id="GO:0051016">
    <property type="term" value="P:barbed-end actin filament capping"/>
    <property type="evidence" value="ECO:0007669"/>
    <property type="project" value="TreeGrafter"/>
</dbReference>
<dbReference type="InterPro" id="IPR011989">
    <property type="entry name" value="ARM-like"/>
</dbReference>
<dbReference type="GO" id="GO:0015629">
    <property type="term" value="C:actin cytoskeleton"/>
    <property type="evidence" value="ECO:0007669"/>
    <property type="project" value="UniProtKB-ARBA"/>
</dbReference>
<comment type="similarity">
    <text evidence="1">Belongs to the formin homology family. BNI1 subfamily.</text>
</comment>
<feature type="domain" description="FH2" evidence="6">
    <location>
        <begin position="1130"/>
        <end position="1534"/>
    </location>
</feature>
<dbReference type="GO" id="GO:0051017">
    <property type="term" value="P:actin filament bundle assembly"/>
    <property type="evidence" value="ECO:0007669"/>
    <property type="project" value="TreeGrafter"/>
</dbReference>
<dbReference type="Pfam" id="PF02181">
    <property type="entry name" value="FH2"/>
    <property type="match status" value="1"/>
</dbReference>
<feature type="compositionally biased region" description="Basic and acidic residues" evidence="3">
    <location>
        <begin position="1511"/>
        <end position="1529"/>
    </location>
</feature>
<feature type="compositionally biased region" description="Pro residues" evidence="3">
    <location>
        <begin position="1073"/>
        <end position="1118"/>
    </location>
</feature>
<dbReference type="PRINTS" id="PR01217">
    <property type="entry name" value="PRICHEXTENSN"/>
</dbReference>
<dbReference type="GO" id="GO:0032153">
    <property type="term" value="C:cell division site"/>
    <property type="evidence" value="ECO:0007669"/>
    <property type="project" value="TreeGrafter"/>
</dbReference>
<evidence type="ECO:0000259" key="5">
    <source>
        <dbReference type="PROSITE" id="PS51232"/>
    </source>
</evidence>
<dbReference type="SMART" id="SM01140">
    <property type="entry name" value="Drf_GBD"/>
    <property type="match status" value="1"/>
</dbReference>
<gene>
    <name evidence="7" type="ORF">BGZ95_008816</name>
</gene>
<dbReference type="SUPFAM" id="SSF101447">
    <property type="entry name" value="Formin homology 2 domain (FH2 domain)"/>
    <property type="match status" value="1"/>
</dbReference>
<evidence type="ECO:0000259" key="6">
    <source>
        <dbReference type="PROSITE" id="PS51444"/>
    </source>
</evidence>
<dbReference type="InterPro" id="IPR016024">
    <property type="entry name" value="ARM-type_fold"/>
</dbReference>
<dbReference type="InterPro" id="IPR051661">
    <property type="entry name" value="Actin_filament_regulator"/>
</dbReference>
<feature type="region of interest" description="Disordered" evidence="3">
    <location>
        <begin position="1511"/>
        <end position="1601"/>
    </location>
</feature>
<evidence type="ECO:0000256" key="1">
    <source>
        <dbReference type="ARBA" id="ARBA00037935"/>
    </source>
</evidence>
<dbReference type="PANTHER" id="PTHR47102">
    <property type="entry name" value="PROTEIN BNI1"/>
    <property type="match status" value="1"/>
</dbReference>
<keyword evidence="8" id="KW-1185">Reference proteome</keyword>
<dbReference type="InterPro" id="IPR014768">
    <property type="entry name" value="GBD/FH3_dom"/>
</dbReference>
<accession>A0AAD4DDN1</accession>
<proteinExistence type="inferred from homology"/>
<feature type="region of interest" description="Disordered" evidence="3">
    <location>
        <begin position="1"/>
        <end position="46"/>
    </location>
</feature>
<dbReference type="Gene3D" id="1.20.58.2220">
    <property type="entry name" value="Formin, FH2 domain"/>
    <property type="match status" value="1"/>
</dbReference>
<dbReference type="PROSITE" id="PS51231">
    <property type="entry name" value="DAD"/>
    <property type="match status" value="1"/>
</dbReference>
<dbReference type="GO" id="GO:0031267">
    <property type="term" value="F:small GTPase binding"/>
    <property type="evidence" value="ECO:0007669"/>
    <property type="project" value="InterPro"/>
</dbReference>
<dbReference type="Pfam" id="PF06371">
    <property type="entry name" value="Drf_GBD"/>
    <property type="match status" value="1"/>
</dbReference>
<name>A0AAD4DDN1_9FUNG</name>
<dbReference type="Gene3D" id="1.20.58.630">
    <property type="match status" value="1"/>
</dbReference>
<dbReference type="InterPro" id="IPR010472">
    <property type="entry name" value="FH3_dom"/>
</dbReference>
<feature type="region of interest" description="Disordered" evidence="3">
    <location>
        <begin position="919"/>
        <end position="1123"/>
    </location>
</feature>
<dbReference type="GO" id="GO:0005938">
    <property type="term" value="C:cell cortex"/>
    <property type="evidence" value="ECO:0007669"/>
    <property type="project" value="UniProtKB-ARBA"/>
</dbReference>